<feature type="transmembrane region" description="Helical" evidence="2">
    <location>
        <begin position="79"/>
        <end position="98"/>
    </location>
</feature>
<dbReference type="InterPro" id="IPR050879">
    <property type="entry name" value="Acyltransferase_3"/>
</dbReference>
<evidence type="ECO:0000259" key="3">
    <source>
        <dbReference type="Pfam" id="PF01757"/>
    </source>
</evidence>
<dbReference type="SUPFAM" id="SSF52266">
    <property type="entry name" value="SGNH hydrolase"/>
    <property type="match status" value="1"/>
</dbReference>
<evidence type="ECO:0000313" key="5">
    <source>
        <dbReference type="Proteomes" id="UP000789719"/>
    </source>
</evidence>
<dbReference type="Pfam" id="PF01757">
    <property type="entry name" value="Acyl_transf_3"/>
    <property type="match status" value="1"/>
</dbReference>
<feature type="transmembrane region" description="Helical" evidence="2">
    <location>
        <begin position="330"/>
        <end position="351"/>
    </location>
</feature>
<gene>
    <name evidence="4" type="primary">oatA_2</name>
    <name evidence="4" type="ORF">WGH24286_01811</name>
</gene>
<keyword evidence="5" id="KW-1185">Reference proteome</keyword>
<dbReference type="InterPro" id="IPR002656">
    <property type="entry name" value="Acyl_transf_3_dom"/>
</dbReference>
<feature type="transmembrane region" description="Helical" evidence="2">
    <location>
        <begin position="104"/>
        <end position="121"/>
    </location>
</feature>
<keyword evidence="2" id="KW-1133">Transmembrane helix</keyword>
<evidence type="ECO:0000313" key="4">
    <source>
        <dbReference type="EMBL" id="CAH0419361.1"/>
    </source>
</evidence>
<feature type="domain" description="Acyltransferase 3" evidence="3">
    <location>
        <begin position="12"/>
        <end position="335"/>
    </location>
</feature>
<feature type="transmembrane region" description="Helical" evidence="2">
    <location>
        <begin position="378"/>
        <end position="397"/>
    </location>
</feature>
<keyword evidence="2" id="KW-0472">Membrane</keyword>
<dbReference type="GO" id="GO:0016746">
    <property type="term" value="F:acyltransferase activity"/>
    <property type="evidence" value="ECO:0007669"/>
    <property type="project" value="UniProtKB-KW"/>
</dbReference>
<comment type="caution">
    <text evidence="4">The sequence shown here is derived from an EMBL/GenBank/DDBJ whole genome shotgun (WGS) entry which is preliminary data.</text>
</comment>
<feature type="transmembrane region" description="Helical" evidence="2">
    <location>
        <begin position="267"/>
        <end position="288"/>
    </location>
</feature>
<proteinExistence type="predicted"/>
<protein>
    <submittedName>
        <fullName evidence="4">O-acetyltransferase OatA</fullName>
        <ecNumber evidence="4">2.3.1.-</ecNumber>
    </submittedName>
</protein>
<dbReference type="CDD" id="cd01840">
    <property type="entry name" value="SGNH_hydrolase_yrhL_like"/>
    <property type="match status" value="1"/>
</dbReference>
<dbReference type="RefSeq" id="WP_230099398.1">
    <property type="nucleotide sequence ID" value="NZ_CAKKNT010000035.1"/>
</dbReference>
<feature type="transmembrane region" description="Helical" evidence="2">
    <location>
        <begin position="300"/>
        <end position="318"/>
    </location>
</feature>
<reference evidence="4 5" key="1">
    <citation type="submission" date="2021-11" db="EMBL/GenBank/DDBJ databases">
        <authorList>
            <person name="Depoorter E."/>
        </authorList>
    </citation>
    <scope>NUCLEOTIDE SEQUENCE [LARGE SCALE GENOMIC DNA]</scope>
    <source>
        <strain evidence="4 5">LMG 24286</strain>
    </source>
</reference>
<feature type="transmembrane region" description="Helical" evidence="2">
    <location>
        <begin position="203"/>
        <end position="221"/>
    </location>
</feature>
<feature type="transmembrane region" description="Helical" evidence="2">
    <location>
        <begin position="171"/>
        <end position="191"/>
    </location>
</feature>
<keyword evidence="2" id="KW-0812">Transmembrane</keyword>
<name>A0ABM8ZCY0_9LACO</name>
<feature type="transmembrane region" description="Helical" evidence="2">
    <location>
        <begin position="142"/>
        <end position="165"/>
    </location>
</feature>
<feature type="transmembrane region" description="Helical" evidence="2">
    <location>
        <begin position="12"/>
        <end position="31"/>
    </location>
</feature>
<dbReference type="EC" id="2.3.1.-" evidence="4"/>
<sequence length="641" mass="71849">MELQSPTRRYILGFDGIRALAVIAVILYHFLPNTFSGGYLGVSIFFVVSGYLITDLLRQEFNKKNTIDIKAFYLRRLKRLYPALVFMLIVTLAFITLFDRGALLNIRTAVITNLLYVYNLWAINHGQSYFQQFTAPSPVTHLWSLSVEGQFYFVWPLLVLLLSKLKVRRRYVAVGLGIAALASATMLAITFNPSSINRAYYGTDTRLFAILLGAMLAYLWPSTQLTTTMAPQNQRVLNYISWASLLGLAIGFATLNGQSPITYYGGMFLFTIMGMLLVATIAAPGTWLVKVFDWSVFRWIGTRSYGIYLYQYPVLVYFDQLKLKYTNLNWLFLIIELLLIGLISEASYRWLEQPLRHVTFTDVKAFFSQIGSFNYRTITQFAVTIFLVTIASFGLAAPEAASNYQPPLEKELASREQKTEAANTKILAEQKAAQTATKKAQEDAKNNQTKASSASSSSLSSADAQLAAFYQFTPQQLSVLKQTPVTAIGDSMLVNIGPTLQKFMPVFANGKVGRQPSTAPDLISTIKAAGQLSDNVLIMLGTNGTVKPQDLAQVMKLVGPKRQVFWVNNYVQDRSWIPGNEQLYVQAGKMYPNFHLIDWHQKVQFHADWLGPDDIHPNNIGDKYLANLIGTTIVTTLAQKN</sequence>
<keyword evidence="4" id="KW-0808">Transferase</keyword>
<feature type="transmembrane region" description="Helical" evidence="2">
    <location>
        <begin position="236"/>
        <end position="255"/>
    </location>
</feature>
<accession>A0ABM8ZCY0</accession>
<feature type="transmembrane region" description="Helical" evidence="2">
    <location>
        <begin position="37"/>
        <end position="58"/>
    </location>
</feature>
<feature type="region of interest" description="Disordered" evidence="1">
    <location>
        <begin position="432"/>
        <end position="456"/>
    </location>
</feature>
<dbReference type="PANTHER" id="PTHR23028">
    <property type="entry name" value="ACETYLTRANSFERASE"/>
    <property type="match status" value="1"/>
</dbReference>
<keyword evidence="4" id="KW-0012">Acyltransferase</keyword>
<dbReference type="PANTHER" id="PTHR23028:SF53">
    <property type="entry name" value="ACYL_TRANSF_3 DOMAIN-CONTAINING PROTEIN"/>
    <property type="match status" value="1"/>
</dbReference>
<dbReference type="EMBL" id="CAKKNT010000035">
    <property type="protein sequence ID" value="CAH0419361.1"/>
    <property type="molecule type" value="Genomic_DNA"/>
</dbReference>
<organism evidence="4 5">
    <name type="scientific">Periweissella ghanensis</name>
    <dbReference type="NCBI Taxonomy" id="467997"/>
    <lineage>
        <taxon>Bacteria</taxon>
        <taxon>Bacillati</taxon>
        <taxon>Bacillota</taxon>
        <taxon>Bacilli</taxon>
        <taxon>Lactobacillales</taxon>
        <taxon>Lactobacillaceae</taxon>
        <taxon>Periweissella</taxon>
    </lineage>
</organism>
<dbReference type="Proteomes" id="UP000789719">
    <property type="component" value="Unassembled WGS sequence"/>
</dbReference>
<evidence type="ECO:0000256" key="1">
    <source>
        <dbReference type="SAM" id="MobiDB-lite"/>
    </source>
</evidence>
<evidence type="ECO:0000256" key="2">
    <source>
        <dbReference type="SAM" id="Phobius"/>
    </source>
</evidence>